<evidence type="ECO:0000313" key="3">
    <source>
        <dbReference type="EMBL" id="CNU44674.1"/>
    </source>
</evidence>
<gene>
    <name evidence="2" type="ORF">ERS008198_01413</name>
    <name evidence="3" type="ORF">ERS008207_02720</name>
</gene>
<dbReference type="Proteomes" id="UP000041314">
    <property type="component" value="Unassembled WGS sequence"/>
</dbReference>
<organism evidence="2 4">
    <name type="scientific">Salmonella enterica subsp. enterica serovar Bovismorbificans</name>
    <dbReference type="NCBI Taxonomy" id="58097"/>
    <lineage>
        <taxon>Bacteria</taxon>
        <taxon>Pseudomonadati</taxon>
        <taxon>Pseudomonadota</taxon>
        <taxon>Gammaproteobacteria</taxon>
        <taxon>Enterobacterales</taxon>
        <taxon>Enterobacteriaceae</taxon>
        <taxon>Salmonella</taxon>
    </lineage>
</organism>
<evidence type="ECO:0000259" key="1">
    <source>
        <dbReference type="Pfam" id="PF08349"/>
    </source>
</evidence>
<proteinExistence type="predicted"/>
<feature type="domain" description="DUF1722" evidence="1">
    <location>
        <begin position="2"/>
        <end position="41"/>
    </location>
</feature>
<reference evidence="4 5" key="1">
    <citation type="submission" date="2015-03" db="EMBL/GenBank/DDBJ databases">
        <authorList>
            <consortium name="Pathogen Informatics"/>
        </authorList>
    </citation>
    <scope>NUCLEOTIDE SEQUENCE [LARGE SCALE GENOMIC DNA]</scope>
    <source>
        <strain evidence="2 4">A1104</strain>
        <strain evidence="3 5">D4891</strain>
    </source>
</reference>
<evidence type="ECO:0000313" key="4">
    <source>
        <dbReference type="Proteomes" id="UP000041314"/>
    </source>
</evidence>
<dbReference type="EMBL" id="CQPA01000007">
    <property type="protein sequence ID" value="CNT91418.1"/>
    <property type="molecule type" value="Genomic_DNA"/>
</dbReference>
<dbReference type="Pfam" id="PF08349">
    <property type="entry name" value="DUF1722"/>
    <property type="match status" value="1"/>
</dbReference>
<dbReference type="Proteomes" id="UP000042394">
    <property type="component" value="Unassembled WGS sequence"/>
</dbReference>
<dbReference type="InterPro" id="IPR013560">
    <property type="entry name" value="DUF1722"/>
</dbReference>
<protein>
    <submittedName>
        <fullName evidence="2">Pathogenicity island protein</fullName>
    </submittedName>
</protein>
<dbReference type="AlphaFoldDB" id="A0A655C2P3"/>
<evidence type="ECO:0000313" key="2">
    <source>
        <dbReference type="EMBL" id="CNT91418.1"/>
    </source>
</evidence>
<evidence type="ECO:0000313" key="5">
    <source>
        <dbReference type="Proteomes" id="UP000042394"/>
    </source>
</evidence>
<name>A0A655C2P3_SALET</name>
<dbReference type="EMBL" id="CQPD01000026">
    <property type="protein sequence ID" value="CNU44674.1"/>
    <property type="molecule type" value="Genomic_DNA"/>
</dbReference>
<sequence>MILGYRAGRLPILAPLTLLKHYLAEHPDDYLRSQNYFEPYPDTLGLRLAIT</sequence>
<accession>A0A655C2P3</accession>